<proteinExistence type="predicted"/>
<protein>
    <submittedName>
        <fullName evidence="1">Peptidase_M16_C domain-containing protein</fullName>
    </submittedName>
</protein>
<sequence>MPNSQALLLSASTQTDSRLFLVDAIDRPTTKETASEANVLPLVKQMRHRAINTERFPYVDQETNTRPRGVNVSITFGGDEQADILDSYLHAIKDLEESEQGGAFAAMDNLTRARLRRKLKERWSTIDAPEMDPTAGALSYAFPNSPNVPTPTNLKANFFRRFSDNNAP</sequence>
<reference evidence="1" key="1">
    <citation type="submission" date="2019-11" db="UniProtKB">
        <authorList>
            <consortium name="WormBaseParasite"/>
        </authorList>
    </citation>
    <scope>IDENTIFICATION</scope>
</reference>
<dbReference type="AlphaFoldDB" id="A0A5K3FBD5"/>
<evidence type="ECO:0000313" key="1">
    <source>
        <dbReference type="WBParaSite" id="MCU_006823-RA"/>
    </source>
</evidence>
<dbReference type="WBParaSite" id="MCU_006823-RA">
    <property type="protein sequence ID" value="MCU_006823-RA"/>
    <property type="gene ID" value="MCU_006823"/>
</dbReference>
<organism evidence="1">
    <name type="scientific">Mesocestoides corti</name>
    <name type="common">Flatworm</name>
    <dbReference type="NCBI Taxonomy" id="53468"/>
    <lineage>
        <taxon>Eukaryota</taxon>
        <taxon>Metazoa</taxon>
        <taxon>Spiralia</taxon>
        <taxon>Lophotrochozoa</taxon>
        <taxon>Platyhelminthes</taxon>
        <taxon>Cestoda</taxon>
        <taxon>Eucestoda</taxon>
        <taxon>Cyclophyllidea</taxon>
        <taxon>Mesocestoididae</taxon>
        <taxon>Mesocestoides</taxon>
    </lineage>
</organism>
<name>A0A5K3FBD5_MESCO</name>
<accession>A0A5K3FBD5</accession>